<dbReference type="SUPFAM" id="SSF52518">
    <property type="entry name" value="Thiamin diphosphate-binding fold (THDP-binding)"/>
    <property type="match status" value="1"/>
</dbReference>
<dbReference type="Pfam" id="PF02775">
    <property type="entry name" value="TPP_enzyme_C"/>
    <property type="match status" value="1"/>
</dbReference>
<dbReference type="PANTHER" id="PTHR42818:SF1">
    <property type="entry name" value="SULFOPYRUVATE DECARBOXYLASE"/>
    <property type="match status" value="1"/>
</dbReference>
<organism evidence="7 8">
    <name type="scientific">Marine Group I thaumarchaeote</name>
    <dbReference type="NCBI Taxonomy" id="2511932"/>
    <lineage>
        <taxon>Archaea</taxon>
        <taxon>Nitrososphaerota</taxon>
        <taxon>Marine Group I</taxon>
    </lineage>
</organism>
<evidence type="ECO:0000313" key="8">
    <source>
        <dbReference type="Proteomes" id="UP000568446"/>
    </source>
</evidence>
<dbReference type="GO" id="GO:0030976">
    <property type="term" value="F:thiamine pyrophosphate binding"/>
    <property type="evidence" value="ECO:0007669"/>
    <property type="project" value="InterPro"/>
</dbReference>
<sequence length="185" mass="20665">MDRRKAIKIISQQIGDEIIISANGFLSRDLFDLFEKPSNFYMLGSMGLASSIGLGVAIKNPKKRVFVFDGDGNILMNLGSLTTIGSLKPKNLIHVVFDNNSHESTGGQPTNSNKIQIEKIAKVVNYNVFKAKNEVELLKIIKKIKKVVGPIMILIKIKKNKKICGRVTIEPLDIKNRFMHSTLQK</sequence>
<keyword evidence="1" id="KW-0174">Coenzyme M biosynthesis</keyword>
<dbReference type="InterPro" id="IPR051818">
    <property type="entry name" value="TPP_dependent_decarboxylase"/>
</dbReference>
<dbReference type="EC" id="4.1.1.79" evidence="4"/>
<evidence type="ECO:0000256" key="3">
    <source>
        <dbReference type="ARBA" id="ARBA00023239"/>
    </source>
</evidence>
<dbReference type="InterPro" id="IPR029061">
    <property type="entry name" value="THDP-binding"/>
</dbReference>
<dbReference type="Proteomes" id="UP000568446">
    <property type="component" value="Unassembled WGS sequence"/>
</dbReference>
<dbReference type="Gene3D" id="3.40.50.970">
    <property type="match status" value="1"/>
</dbReference>
<keyword evidence="3" id="KW-0456">Lyase</keyword>
<keyword evidence="7" id="KW-0670">Pyruvate</keyword>
<evidence type="ECO:0000313" key="7">
    <source>
        <dbReference type="EMBL" id="NWJ29668.1"/>
    </source>
</evidence>
<comment type="caution">
    <text evidence="7">The sequence shown here is derived from an EMBL/GenBank/DDBJ whole genome shotgun (WGS) entry which is preliminary data.</text>
</comment>
<gene>
    <name evidence="7" type="ORF">HX850_01945</name>
</gene>
<accession>A0A7K4MKF9</accession>
<dbReference type="GO" id="GO:0050545">
    <property type="term" value="F:sulfopyruvate decarboxylase activity"/>
    <property type="evidence" value="ECO:0007669"/>
    <property type="project" value="UniProtKB-EC"/>
</dbReference>
<dbReference type="EMBL" id="JACATK010000005">
    <property type="protein sequence ID" value="NWJ29668.1"/>
    <property type="molecule type" value="Genomic_DNA"/>
</dbReference>
<evidence type="ECO:0000256" key="1">
    <source>
        <dbReference type="ARBA" id="ARBA00022545"/>
    </source>
</evidence>
<proteinExistence type="predicted"/>
<evidence type="ECO:0000256" key="4">
    <source>
        <dbReference type="ARBA" id="ARBA00038875"/>
    </source>
</evidence>
<evidence type="ECO:0000256" key="5">
    <source>
        <dbReference type="ARBA" id="ARBA00048551"/>
    </source>
</evidence>
<comment type="catalytic activity">
    <reaction evidence="5">
        <text>3-sulfopyruvate + H(+) = sulfoacetaldehyde + CO2</text>
        <dbReference type="Rhea" id="RHEA:20948"/>
        <dbReference type="ChEBI" id="CHEBI:15378"/>
        <dbReference type="ChEBI" id="CHEBI:16526"/>
        <dbReference type="ChEBI" id="CHEBI:57940"/>
        <dbReference type="ChEBI" id="CHEBI:58246"/>
        <dbReference type="EC" id="4.1.1.79"/>
    </reaction>
</comment>
<feature type="domain" description="Thiamine pyrophosphate enzyme TPP-binding" evidence="6">
    <location>
        <begin position="36"/>
        <end position="153"/>
    </location>
</feature>
<reference evidence="7 8" key="1">
    <citation type="journal article" date="2019" name="Environ. Microbiol.">
        <title>Genomics insights into ecotype formation of ammonia-oxidizing archaea in the deep ocean.</title>
        <authorList>
            <person name="Wang Y."/>
            <person name="Huang J.M."/>
            <person name="Cui G.J."/>
            <person name="Nunoura T."/>
            <person name="Takaki Y."/>
            <person name="Li W.L."/>
            <person name="Li J."/>
            <person name="Gao Z.M."/>
            <person name="Takai K."/>
            <person name="Zhang A.Q."/>
            <person name="Stepanauskas R."/>
        </authorList>
    </citation>
    <scope>NUCLEOTIDE SEQUENCE [LARGE SCALE GENOMIC DNA]</scope>
    <source>
        <strain evidence="7 8">C4</strain>
    </source>
</reference>
<dbReference type="GO" id="GO:0019295">
    <property type="term" value="P:coenzyme M biosynthetic process"/>
    <property type="evidence" value="ECO:0007669"/>
    <property type="project" value="UniProtKB-KW"/>
</dbReference>
<name>A0A7K4MKF9_9ARCH</name>
<evidence type="ECO:0000256" key="2">
    <source>
        <dbReference type="ARBA" id="ARBA00022793"/>
    </source>
</evidence>
<evidence type="ECO:0000259" key="6">
    <source>
        <dbReference type="Pfam" id="PF02775"/>
    </source>
</evidence>
<dbReference type="AlphaFoldDB" id="A0A7K4MKF9"/>
<keyword evidence="2" id="KW-0210">Decarboxylase</keyword>
<protein>
    <recommendedName>
        <fullName evidence="4">sulfopyruvate decarboxylase</fullName>
        <ecNumber evidence="4">4.1.1.79</ecNumber>
    </recommendedName>
</protein>
<dbReference type="PANTHER" id="PTHR42818">
    <property type="entry name" value="SULFOPYRUVATE DECARBOXYLASE SUBUNIT ALPHA"/>
    <property type="match status" value="1"/>
</dbReference>
<dbReference type="InterPro" id="IPR011766">
    <property type="entry name" value="TPP_enzyme_TPP-bd"/>
</dbReference>